<feature type="domain" description="DUF7168" evidence="2">
    <location>
        <begin position="48"/>
        <end position="186"/>
    </location>
</feature>
<dbReference type="EMBL" id="CP113517">
    <property type="protein sequence ID" value="WAR45499.1"/>
    <property type="molecule type" value="Genomic_DNA"/>
</dbReference>
<gene>
    <name evidence="4" type="ORF">NM686_003010</name>
    <name evidence="3" type="ORF">NM686_014725</name>
</gene>
<protein>
    <submittedName>
        <fullName evidence="3">DUF2786 domain-containing protein</fullName>
    </submittedName>
</protein>
<name>A0ABY7GEA9_9GAMM</name>
<dbReference type="PIRSF" id="PIRSF028111">
    <property type="entry name" value="UCP028111"/>
    <property type="match status" value="1"/>
</dbReference>
<dbReference type="Pfam" id="PF10979">
    <property type="entry name" value="DUF2786"/>
    <property type="match status" value="1"/>
</dbReference>
<accession>A0ABY7GEA9</accession>
<dbReference type="InterPro" id="IPR055592">
    <property type="entry name" value="DUF7168"/>
</dbReference>
<dbReference type="InterPro" id="IPR024498">
    <property type="entry name" value="DUF2786"/>
</dbReference>
<dbReference type="Pfam" id="PF23771">
    <property type="entry name" value="DUF7168"/>
    <property type="match status" value="1"/>
</dbReference>
<dbReference type="RefSeq" id="WP_255190508.1">
    <property type="nucleotide sequence ID" value="NZ_CP113517.1"/>
</dbReference>
<reference evidence="3" key="1">
    <citation type="submission" date="2022-11" db="EMBL/GenBank/DDBJ databases">
        <title>Methylomonas rapida sp. nov., Carotenoid-Producing Obligate Methanotrophs with High Growth Characteristics and Biotechnological Potential.</title>
        <authorList>
            <person name="Tikhonova E.N."/>
            <person name="Suleimanov R.Z."/>
            <person name="Miroshnikov K."/>
            <person name="Oshkin I.Y."/>
            <person name="Belova S.E."/>
            <person name="Danilova O.V."/>
            <person name="Ashikhmin A."/>
            <person name="Konopkin A."/>
            <person name="But S.Y."/>
            <person name="Khmelenina V.N."/>
            <person name="Kuznetsov N."/>
            <person name="Pimenov N.V."/>
            <person name="Dedysh S.N."/>
        </authorList>
    </citation>
    <scope>NUCLEOTIDE SEQUENCE</scope>
    <source>
        <strain evidence="3">MP1</strain>
    </source>
</reference>
<evidence type="ECO:0000313" key="4">
    <source>
        <dbReference type="EMBL" id="WAR45499.1"/>
    </source>
</evidence>
<keyword evidence="5" id="KW-1185">Reference proteome</keyword>
<dbReference type="Proteomes" id="UP001162780">
    <property type="component" value="Chromosome"/>
</dbReference>
<sequence length="237" mass="25569">MTAAELKKIADKIAKCLALAASDNPAEAEAAKRQADALMKKYNLTSGDVAAAAVHEETSDTKSVHRPPVYLSQLAGVIADAFGCAAVNSIGINNAFFKRNTVIRFMGVGIKPELAAYTFDVLSRTLKRDRTKYAESLRKNLKRATKIRRADLFCQAWVTGIARQVEEFAGTEQERAAIAAYKQATFGDRLKSDDRSGASSKHGHDWKAQAAGLDAAKDVSLHKPVQAKRGALLGVGH</sequence>
<evidence type="ECO:0000259" key="1">
    <source>
        <dbReference type="Pfam" id="PF10979"/>
    </source>
</evidence>
<evidence type="ECO:0000259" key="2">
    <source>
        <dbReference type="Pfam" id="PF23771"/>
    </source>
</evidence>
<proteinExistence type="predicted"/>
<organism evidence="3 5">
    <name type="scientific">Methylomonas rapida</name>
    <dbReference type="NCBI Taxonomy" id="2963939"/>
    <lineage>
        <taxon>Bacteria</taxon>
        <taxon>Pseudomonadati</taxon>
        <taxon>Pseudomonadota</taxon>
        <taxon>Gammaproteobacteria</taxon>
        <taxon>Methylococcales</taxon>
        <taxon>Methylococcaceae</taxon>
        <taxon>Methylomonas</taxon>
    </lineage>
</organism>
<evidence type="ECO:0000313" key="3">
    <source>
        <dbReference type="EMBL" id="WAR43625.1"/>
    </source>
</evidence>
<evidence type="ECO:0000313" key="5">
    <source>
        <dbReference type="Proteomes" id="UP001162780"/>
    </source>
</evidence>
<dbReference type="InterPro" id="IPR016868">
    <property type="entry name" value="Phage_B3_Orf5"/>
</dbReference>
<dbReference type="EMBL" id="CP113517">
    <property type="protein sequence ID" value="WAR43625.1"/>
    <property type="molecule type" value="Genomic_DNA"/>
</dbReference>
<feature type="domain" description="DUF2786" evidence="1">
    <location>
        <begin position="8"/>
        <end position="45"/>
    </location>
</feature>